<dbReference type="SUPFAM" id="SSF75420">
    <property type="entry name" value="YhbC-like, N-terminal domain"/>
    <property type="match status" value="1"/>
</dbReference>
<dbReference type="Gene3D" id="3.30.300.70">
    <property type="entry name" value="RimP-like superfamily, N-terminal"/>
    <property type="match status" value="1"/>
</dbReference>
<dbReference type="InterPro" id="IPR036847">
    <property type="entry name" value="RimP_C_sf"/>
</dbReference>
<dbReference type="SUPFAM" id="SSF74942">
    <property type="entry name" value="YhbC-like, C-terminal domain"/>
    <property type="match status" value="1"/>
</dbReference>
<evidence type="ECO:0000256" key="1">
    <source>
        <dbReference type="ARBA" id="ARBA00022490"/>
    </source>
</evidence>
<protein>
    <recommendedName>
        <fullName evidence="3">Ribosome maturation factor RimP</fullName>
    </recommendedName>
</protein>
<dbReference type="Pfam" id="PF02576">
    <property type="entry name" value="RimP_N"/>
    <property type="match status" value="1"/>
</dbReference>
<comment type="caution">
    <text evidence="7">The sequence shown here is derived from an EMBL/GenBank/DDBJ whole genome shotgun (WGS) entry which is preliminary data.</text>
</comment>
<dbReference type="InterPro" id="IPR028998">
    <property type="entry name" value="RimP_C"/>
</dbReference>
<evidence type="ECO:0000259" key="5">
    <source>
        <dbReference type="Pfam" id="PF02576"/>
    </source>
</evidence>
<evidence type="ECO:0000313" key="8">
    <source>
        <dbReference type="Proteomes" id="UP000635606"/>
    </source>
</evidence>
<evidence type="ECO:0000259" key="6">
    <source>
        <dbReference type="Pfam" id="PF17384"/>
    </source>
</evidence>
<feature type="compositionally biased region" description="Gly residues" evidence="4">
    <location>
        <begin position="8"/>
        <end position="20"/>
    </location>
</feature>
<keyword evidence="1 3" id="KW-0963">Cytoplasm</keyword>
<dbReference type="PANTHER" id="PTHR33867:SF1">
    <property type="entry name" value="RIBOSOME MATURATION FACTOR RIMP"/>
    <property type="match status" value="1"/>
</dbReference>
<dbReference type="InterPro" id="IPR035956">
    <property type="entry name" value="RimP_N_sf"/>
</dbReference>
<keyword evidence="8" id="KW-1185">Reference proteome</keyword>
<gene>
    <name evidence="3" type="primary">rimP</name>
    <name evidence="7" type="ORF">Voc01_043450</name>
</gene>
<feature type="domain" description="Ribosome maturation factor RimP C-terminal" evidence="6">
    <location>
        <begin position="134"/>
        <end position="194"/>
    </location>
</feature>
<dbReference type="NCBIfam" id="NF000930">
    <property type="entry name" value="PRK00092.2-2"/>
    <property type="match status" value="1"/>
</dbReference>
<dbReference type="Pfam" id="PF17384">
    <property type="entry name" value="DUF150_C"/>
    <property type="match status" value="1"/>
</dbReference>
<evidence type="ECO:0000313" key="7">
    <source>
        <dbReference type="EMBL" id="GIJ69428.1"/>
    </source>
</evidence>
<dbReference type="AlphaFoldDB" id="A0A8J3ZWH5"/>
<sequence length="228" mass="24240">MAQRHGRGGSGGGRGAGGPRSGSQRSGPQRHAAAPAQREHQAGPAPNRARVREVIEPVVTGAGYDLDGLSLSRAGRRHLVRLTVDRDGGVNLDAVADVSRLVSAALDAAEAGGEVLFAGEYELQVSSPGVDRPLTLPRHWRRNVGRLVQVRAGDRQLTGRVMKADDDGVVLSVDGTDHELAYGDLGSGKIQLEFSRVEEVSDDDLAPIDGAEDYDDVDSDDDFEEDEE</sequence>
<keyword evidence="2 3" id="KW-0690">Ribosome biogenesis</keyword>
<accession>A0A8J3ZWH5</accession>
<dbReference type="CDD" id="cd01734">
    <property type="entry name" value="YlxS_C"/>
    <property type="match status" value="1"/>
</dbReference>
<evidence type="ECO:0000256" key="4">
    <source>
        <dbReference type="SAM" id="MobiDB-lite"/>
    </source>
</evidence>
<feature type="domain" description="Ribosome maturation factor RimP N-terminal" evidence="5">
    <location>
        <begin position="55"/>
        <end position="131"/>
    </location>
</feature>
<dbReference type="InterPro" id="IPR028989">
    <property type="entry name" value="RimP_N"/>
</dbReference>
<comment type="similarity">
    <text evidence="3">Belongs to the RimP family.</text>
</comment>
<dbReference type="HAMAP" id="MF_01077">
    <property type="entry name" value="RimP"/>
    <property type="match status" value="1"/>
</dbReference>
<feature type="compositionally biased region" description="Low complexity" evidence="4">
    <location>
        <begin position="21"/>
        <end position="31"/>
    </location>
</feature>
<dbReference type="PANTHER" id="PTHR33867">
    <property type="entry name" value="RIBOSOME MATURATION FACTOR RIMP"/>
    <property type="match status" value="1"/>
</dbReference>
<dbReference type="Proteomes" id="UP000635606">
    <property type="component" value="Unassembled WGS sequence"/>
</dbReference>
<reference evidence="7" key="1">
    <citation type="submission" date="2021-01" db="EMBL/GenBank/DDBJ databases">
        <title>Whole genome shotgun sequence of Virgisporangium ochraceum NBRC 16418.</title>
        <authorList>
            <person name="Komaki H."/>
            <person name="Tamura T."/>
        </authorList>
    </citation>
    <scope>NUCLEOTIDE SEQUENCE</scope>
    <source>
        <strain evidence="7">NBRC 16418</strain>
    </source>
</reference>
<name>A0A8J3ZWH5_9ACTN</name>
<dbReference type="InterPro" id="IPR003728">
    <property type="entry name" value="Ribosome_maturation_RimP"/>
</dbReference>
<evidence type="ECO:0000256" key="3">
    <source>
        <dbReference type="HAMAP-Rule" id="MF_01077"/>
    </source>
</evidence>
<comment type="function">
    <text evidence="3">Required for maturation of 30S ribosomal subunits.</text>
</comment>
<evidence type="ECO:0000256" key="2">
    <source>
        <dbReference type="ARBA" id="ARBA00022517"/>
    </source>
</evidence>
<comment type="subcellular location">
    <subcellularLocation>
        <location evidence="3">Cytoplasm</location>
    </subcellularLocation>
</comment>
<feature type="region of interest" description="Disordered" evidence="4">
    <location>
        <begin position="1"/>
        <end position="51"/>
    </location>
</feature>
<dbReference type="GO" id="GO:0005829">
    <property type="term" value="C:cytosol"/>
    <property type="evidence" value="ECO:0007669"/>
    <property type="project" value="TreeGrafter"/>
</dbReference>
<dbReference type="RefSeq" id="WP_203929356.1">
    <property type="nucleotide sequence ID" value="NZ_BOPH01000062.1"/>
</dbReference>
<feature type="region of interest" description="Disordered" evidence="4">
    <location>
        <begin position="201"/>
        <end position="228"/>
    </location>
</feature>
<dbReference type="EMBL" id="BOPH01000062">
    <property type="protein sequence ID" value="GIJ69428.1"/>
    <property type="molecule type" value="Genomic_DNA"/>
</dbReference>
<organism evidence="7 8">
    <name type="scientific">Virgisporangium ochraceum</name>
    <dbReference type="NCBI Taxonomy" id="65505"/>
    <lineage>
        <taxon>Bacteria</taxon>
        <taxon>Bacillati</taxon>
        <taxon>Actinomycetota</taxon>
        <taxon>Actinomycetes</taxon>
        <taxon>Micromonosporales</taxon>
        <taxon>Micromonosporaceae</taxon>
        <taxon>Virgisporangium</taxon>
    </lineage>
</organism>
<dbReference type="GO" id="GO:0000028">
    <property type="term" value="P:ribosomal small subunit assembly"/>
    <property type="evidence" value="ECO:0007669"/>
    <property type="project" value="TreeGrafter"/>
</dbReference>
<proteinExistence type="inferred from homology"/>
<dbReference type="GO" id="GO:0006412">
    <property type="term" value="P:translation"/>
    <property type="evidence" value="ECO:0007669"/>
    <property type="project" value="TreeGrafter"/>
</dbReference>